<protein>
    <submittedName>
        <fullName evidence="1">Uncharacterized protein</fullName>
    </submittedName>
</protein>
<accession>A0AAD1URX8</accession>
<evidence type="ECO:0000313" key="1">
    <source>
        <dbReference type="EMBL" id="CAI2370129.1"/>
    </source>
</evidence>
<organism evidence="1 2">
    <name type="scientific">Euplotes crassus</name>
    <dbReference type="NCBI Taxonomy" id="5936"/>
    <lineage>
        <taxon>Eukaryota</taxon>
        <taxon>Sar</taxon>
        <taxon>Alveolata</taxon>
        <taxon>Ciliophora</taxon>
        <taxon>Intramacronucleata</taxon>
        <taxon>Spirotrichea</taxon>
        <taxon>Hypotrichia</taxon>
        <taxon>Euplotida</taxon>
        <taxon>Euplotidae</taxon>
        <taxon>Moneuplotes</taxon>
    </lineage>
</organism>
<evidence type="ECO:0000313" key="2">
    <source>
        <dbReference type="Proteomes" id="UP001295684"/>
    </source>
</evidence>
<comment type="caution">
    <text evidence="1">The sequence shown here is derived from an EMBL/GenBank/DDBJ whole genome shotgun (WGS) entry which is preliminary data.</text>
</comment>
<reference evidence="1" key="1">
    <citation type="submission" date="2023-07" db="EMBL/GenBank/DDBJ databases">
        <authorList>
            <consortium name="AG Swart"/>
            <person name="Singh M."/>
            <person name="Singh A."/>
            <person name="Seah K."/>
            <person name="Emmerich C."/>
        </authorList>
    </citation>
    <scope>NUCLEOTIDE SEQUENCE</scope>
    <source>
        <strain evidence="1">DP1</strain>
    </source>
</reference>
<dbReference type="Proteomes" id="UP001295684">
    <property type="component" value="Unassembled WGS sequence"/>
</dbReference>
<dbReference type="AlphaFoldDB" id="A0AAD1URX8"/>
<gene>
    <name evidence="1" type="ORF">ECRASSUSDP1_LOCUS11437</name>
</gene>
<name>A0AAD1URX8_EUPCR</name>
<proteinExistence type="predicted"/>
<keyword evidence="2" id="KW-1185">Reference proteome</keyword>
<sequence length="153" mass="17109">MSKHILDVSPSFLSIIKINQINKFPVSLHEFRISGKQFCKILASGRHHKELSFTCCELMISKDTNLSNGMSRSSLEKLVFTYCKIPGCSPKALVKLYKALIPILATSEDLKQSLKILNISNFSNLNADVKSIQVRVSSVAAKCDFHNLIIDPR</sequence>
<dbReference type="EMBL" id="CAMPGE010011294">
    <property type="protein sequence ID" value="CAI2370129.1"/>
    <property type="molecule type" value="Genomic_DNA"/>
</dbReference>